<evidence type="ECO:0000256" key="4">
    <source>
        <dbReference type="SAM" id="MobiDB-lite"/>
    </source>
</evidence>
<dbReference type="InterPro" id="IPR007757">
    <property type="entry name" value="MT-A70-like"/>
</dbReference>
<organism evidence="5 6">
    <name type="scientific">Pichia sorbitophila (strain ATCC MYA-4447 / BCRC 22081 / CBS 7064 / NBRC 10061 / NRRL Y-12695)</name>
    <name type="common">Hybrid yeast</name>
    <dbReference type="NCBI Taxonomy" id="559304"/>
    <lineage>
        <taxon>Eukaryota</taxon>
        <taxon>Fungi</taxon>
        <taxon>Dikarya</taxon>
        <taxon>Ascomycota</taxon>
        <taxon>Saccharomycotina</taxon>
        <taxon>Pichiomycetes</taxon>
        <taxon>Debaryomycetaceae</taxon>
        <taxon>Millerozyma</taxon>
    </lineage>
</organism>
<dbReference type="PANTHER" id="PTHR13107">
    <property type="entry name" value="N6-ADENOSINE-METHYLTRANSFERASE NON-CATALYTIC SUBUNIT"/>
    <property type="match status" value="1"/>
</dbReference>
<dbReference type="Proteomes" id="UP000005222">
    <property type="component" value="Chromosome M"/>
</dbReference>
<evidence type="ECO:0000256" key="2">
    <source>
        <dbReference type="ARBA" id="ARBA00023242"/>
    </source>
</evidence>
<sequence>MGQDRVIYNRFAGGNQNIYPESGQQFGNVGSDRESLVEERKSRERMHREPPNGRGAIVMENDYSNHHIHTGKTPIQHVRNIVNPMDGYPKLQKLHQLKRNQIEKHATKSFGCRISSEKIVPTLKTWIKDFGLEFDVIMIGALVENQFIQPLLYQLPLYRLCAKPGFLFIWATTQKIQELTKFLNSDACNKKFRRSEELVFVLVDENSPYYPGEGTGRQQPLFTRQQWHCWMCITGTVRRSTDNHLIHCNIDTDLQIEGSDANAKIRNNAVPPSIYKVAENFSNSNRRLHIIPSRIGYNLPVRLRPGWVIMSPDVLINNFDPLTYEKEMYSKSLVKYKQLNNTQKPQFLVPQSNEIEDLRPKSPINVK</sequence>
<evidence type="ECO:0000313" key="5">
    <source>
        <dbReference type="EMBL" id="CCE85535.1"/>
    </source>
</evidence>
<protein>
    <submittedName>
        <fullName evidence="5">Piso0_005139 protein</fullName>
    </submittedName>
</protein>
<dbReference type="EMBL" id="FO082047">
    <property type="protein sequence ID" value="CCE85535.1"/>
    <property type="molecule type" value="Genomic_DNA"/>
</dbReference>
<dbReference type="HOGENOM" id="CLU_046318_0_0_1"/>
<dbReference type="GO" id="GO:0005634">
    <property type="term" value="C:nucleus"/>
    <property type="evidence" value="ECO:0007669"/>
    <property type="project" value="UniProtKB-SubCell"/>
</dbReference>
<comment type="similarity">
    <text evidence="3">Belongs to the MT-A70-like family.</text>
</comment>
<dbReference type="eggNOG" id="KOG2097">
    <property type="taxonomic scope" value="Eukaryota"/>
</dbReference>
<name>G8Y4B7_PICSO</name>
<dbReference type="STRING" id="559304.G8Y4B7"/>
<proteinExistence type="inferred from homology"/>
<evidence type="ECO:0000256" key="1">
    <source>
        <dbReference type="ARBA" id="ARBA00004123"/>
    </source>
</evidence>
<dbReference type="AlphaFoldDB" id="G8Y4B7"/>
<comment type="subcellular location">
    <subcellularLocation>
        <location evidence="1">Nucleus</location>
    </subcellularLocation>
</comment>
<reference evidence="5 6" key="1">
    <citation type="journal article" date="2012" name="G3 (Bethesda)">
        <title>Pichia sorbitophila, an interspecies yeast hybrid reveals early steps of genome resolution following polyploidization.</title>
        <authorList>
            <person name="Leh Louis V."/>
            <person name="Despons L."/>
            <person name="Friedrich A."/>
            <person name="Martin T."/>
            <person name="Durrens P."/>
            <person name="Casaregola S."/>
            <person name="Neuveglise C."/>
            <person name="Fairhead C."/>
            <person name="Marck C."/>
            <person name="Cruz J.A."/>
            <person name="Straub M.L."/>
            <person name="Kugler V."/>
            <person name="Sacerdot C."/>
            <person name="Uzunov Z."/>
            <person name="Thierry A."/>
            <person name="Weiss S."/>
            <person name="Bleykasten C."/>
            <person name="De Montigny J."/>
            <person name="Jacques N."/>
            <person name="Jung P."/>
            <person name="Lemaire M."/>
            <person name="Mallet S."/>
            <person name="Morel G."/>
            <person name="Richard G.F."/>
            <person name="Sarkar A."/>
            <person name="Savel G."/>
            <person name="Schacherer J."/>
            <person name="Seret M.L."/>
            <person name="Talla E."/>
            <person name="Samson G."/>
            <person name="Jubin C."/>
            <person name="Poulain J."/>
            <person name="Vacherie B."/>
            <person name="Barbe V."/>
            <person name="Pelletier E."/>
            <person name="Sherman D.J."/>
            <person name="Westhof E."/>
            <person name="Weissenbach J."/>
            <person name="Baret P.V."/>
            <person name="Wincker P."/>
            <person name="Gaillardin C."/>
            <person name="Dujon B."/>
            <person name="Souciet J.L."/>
        </authorList>
    </citation>
    <scope>NUCLEOTIDE SEQUENCE [LARGE SCALE GENOMIC DNA]</scope>
    <source>
        <strain evidence="6">ATCC MYA-4447 / BCRC 22081 / CBS 7064 / NBRC 10061 / NRRL Y-12695</strain>
    </source>
</reference>
<dbReference type="GO" id="GO:0036396">
    <property type="term" value="C:RNA N6-methyladenosine methyltransferase complex"/>
    <property type="evidence" value="ECO:0007669"/>
    <property type="project" value="TreeGrafter"/>
</dbReference>
<dbReference type="OrthoDB" id="14833at2759"/>
<feature type="compositionally biased region" description="Basic and acidic residues" evidence="4">
    <location>
        <begin position="31"/>
        <end position="51"/>
    </location>
</feature>
<dbReference type="OMA" id="FNSELYQ"/>
<gene>
    <name evidence="5" type="primary">Piso0_005139</name>
    <name evidence="5" type="ORF">GNLVRS01_PISO0M08482g</name>
</gene>
<dbReference type="PROSITE" id="PS51143">
    <property type="entry name" value="MT_A70"/>
    <property type="match status" value="1"/>
</dbReference>
<evidence type="ECO:0000256" key="3">
    <source>
        <dbReference type="PROSITE-ProRule" id="PRU00489"/>
    </source>
</evidence>
<dbReference type="Pfam" id="PF05063">
    <property type="entry name" value="MT-A70"/>
    <property type="match status" value="1"/>
</dbReference>
<keyword evidence="2" id="KW-0539">Nucleus</keyword>
<dbReference type="InParanoid" id="G8Y4B7"/>
<dbReference type="GO" id="GO:0003729">
    <property type="term" value="F:mRNA binding"/>
    <property type="evidence" value="ECO:0007669"/>
    <property type="project" value="TreeGrafter"/>
</dbReference>
<accession>G8Y4B7</accession>
<keyword evidence="6" id="KW-1185">Reference proteome</keyword>
<feature type="region of interest" description="Disordered" evidence="4">
    <location>
        <begin position="22"/>
        <end position="56"/>
    </location>
</feature>
<dbReference type="InterPro" id="IPR045123">
    <property type="entry name" value="METTL14-like"/>
</dbReference>
<evidence type="ECO:0000313" key="6">
    <source>
        <dbReference type="Proteomes" id="UP000005222"/>
    </source>
</evidence>
<dbReference type="PROSITE" id="PS51592">
    <property type="entry name" value="SAM_MTA70L_2"/>
    <property type="match status" value="1"/>
</dbReference>
<dbReference type="PANTHER" id="PTHR13107:SF0">
    <property type="entry name" value="N6-ADENOSINE-METHYLTRANSFERASE NON-CATALYTIC SUBUNIT"/>
    <property type="match status" value="1"/>
</dbReference>
<dbReference type="FunCoup" id="G8Y4B7">
    <property type="interactions" value="1791"/>
</dbReference>